<proteinExistence type="predicted"/>
<keyword evidence="4" id="KW-1185">Reference proteome</keyword>
<dbReference type="EMBL" id="PVQB02001192">
    <property type="protein sequence ID" value="KAF4332073.1"/>
    <property type="molecule type" value="Genomic_DNA"/>
</dbReference>
<feature type="region of interest" description="Disordered" evidence="2">
    <location>
        <begin position="1"/>
        <end position="42"/>
    </location>
</feature>
<gene>
    <name evidence="3" type="ORF">FBEOM_14134</name>
</gene>
<feature type="compositionally biased region" description="Basic and acidic residues" evidence="2">
    <location>
        <begin position="14"/>
        <end position="30"/>
    </location>
</feature>
<reference evidence="3" key="2">
    <citation type="submission" date="2020-02" db="EMBL/GenBank/DDBJ databases">
        <title>Identification and distribution of gene clusters putatively required for synthesis of sphingolipid metabolism inhibitors in phylogenetically diverse species of the filamentous fungus Fusarium.</title>
        <authorList>
            <person name="Kim H.-S."/>
            <person name="Busman M."/>
            <person name="Brown D.W."/>
            <person name="Divon H."/>
            <person name="Uhlig S."/>
            <person name="Proctor R.H."/>
        </authorList>
    </citation>
    <scope>NUCLEOTIDE SEQUENCE</scope>
    <source>
        <strain evidence="3">NRRL 25174</strain>
    </source>
</reference>
<accession>A0A9P5A520</accession>
<dbReference type="SUPFAM" id="SSF52266">
    <property type="entry name" value="SGNH hydrolase"/>
    <property type="match status" value="1"/>
</dbReference>
<dbReference type="AlphaFoldDB" id="A0A9P5A520"/>
<dbReference type="Gene3D" id="3.40.50.1110">
    <property type="entry name" value="SGNH hydrolase"/>
    <property type="match status" value="1"/>
</dbReference>
<evidence type="ECO:0000313" key="3">
    <source>
        <dbReference type="EMBL" id="KAF4332073.1"/>
    </source>
</evidence>
<dbReference type="InterPro" id="IPR001087">
    <property type="entry name" value="GDSL"/>
</dbReference>
<comment type="caution">
    <text evidence="3">The sequence shown here is derived from an EMBL/GenBank/DDBJ whole genome shotgun (WGS) entry which is preliminary data.</text>
</comment>
<evidence type="ECO:0000256" key="2">
    <source>
        <dbReference type="SAM" id="MobiDB-lite"/>
    </source>
</evidence>
<dbReference type="Proteomes" id="UP000730481">
    <property type="component" value="Unassembled WGS sequence"/>
</dbReference>
<protein>
    <submittedName>
        <fullName evidence="3">Cellulose-binding GDSL lipase acylhydrolase</fullName>
    </submittedName>
</protein>
<evidence type="ECO:0000313" key="4">
    <source>
        <dbReference type="Proteomes" id="UP000730481"/>
    </source>
</evidence>
<dbReference type="InterPro" id="IPR050592">
    <property type="entry name" value="GDSL_lipolytic_enzyme"/>
</dbReference>
<evidence type="ECO:0000256" key="1">
    <source>
        <dbReference type="ARBA" id="ARBA00022729"/>
    </source>
</evidence>
<sequence>MNSTYTKTGPQMDAMERIDRPNGKRVDGPRAENPIGNPKWPGITSSGGRNWAMYMATEFNTTLTLAYIFARSGSVVDAEIIPPRRNATFTFANQVIHFKDTIGHRPHYAAWTAKNIVATIWFGLNDLSIAFNKDGRDDLLEAANTRMFELSEILYDTGIRNFIFIEIPPMELFPSHQAKKLDDNNYKHERVSYAVNLWNSFLRKNTILFQQAHPDARVTYVEIWNLFYRAFLHPQSLGALNSTCVDPKGKNCLWADSGHPGEKIHQLVGERIAEKAWDSTVI</sequence>
<dbReference type="GO" id="GO:0016788">
    <property type="term" value="F:hydrolase activity, acting on ester bonds"/>
    <property type="evidence" value="ECO:0007669"/>
    <property type="project" value="InterPro"/>
</dbReference>
<dbReference type="OrthoDB" id="1600564at2759"/>
<dbReference type="InterPro" id="IPR036514">
    <property type="entry name" value="SGNH_hydro_sf"/>
</dbReference>
<dbReference type="PANTHER" id="PTHR45642:SF139">
    <property type="entry name" value="SGNH HYDROLASE-TYPE ESTERASE DOMAIN-CONTAINING PROTEIN"/>
    <property type="match status" value="1"/>
</dbReference>
<name>A0A9P5A520_9HYPO</name>
<dbReference type="PANTHER" id="PTHR45642">
    <property type="entry name" value="GDSL ESTERASE/LIPASE EXL3"/>
    <property type="match status" value="1"/>
</dbReference>
<reference evidence="3" key="1">
    <citation type="journal article" date="2017" name="Mycologia">
        <title>Fusarium algeriense, sp. nov., a novel toxigenic crown rot pathogen of durum wheat from Algeria is nested in the Fusarium burgessii species complex.</title>
        <authorList>
            <person name="Laraba I."/>
            <person name="Keddad A."/>
            <person name="Boureghda H."/>
            <person name="Abdallah N."/>
            <person name="Vaughan M.M."/>
            <person name="Proctor R.H."/>
            <person name="Busman M."/>
            <person name="O'Donnell K."/>
        </authorList>
    </citation>
    <scope>NUCLEOTIDE SEQUENCE</scope>
    <source>
        <strain evidence="3">NRRL 25174</strain>
    </source>
</reference>
<keyword evidence="1" id="KW-0732">Signal</keyword>
<organism evidence="3 4">
    <name type="scientific">Fusarium beomiforme</name>
    <dbReference type="NCBI Taxonomy" id="44412"/>
    <lineage>
        <taxon>Eukaryota</taxon>
        <taxon>Fungi</taxon>
        <taxon>Dikarya</taxon>
        <taxon>Ascomycota</taxon>
        <taxon>Pezizomycotina</taxon>
        <taxon>Sordariomycetes</taxon>
        <taxon>Hypocreomycetidae</taxon>
        <taxon>Hypocreales</taxon>
        <taxon>Nectriaceae</taxon>
        <taxon>Fusarium</taxon>
        <taxon>Fusarium burgessii species complex</taxon>
    </lineage>
</organism>
<dbReference type="Pfam" id="PF00657">
    <property type="entry name" value="Lipase_GDSL"/>
    <property type="match status" value="1"/>
</dbReference>